<dbReference type="CDD" id="cd05120">
    <property type="entry name" value="APH_ChoK_like"/>
    <property type="match status" value="1"/>
</dbReference>
<dbReference type="InterPro" id="IPR002575">
    <property type="entry name" value="Aminoglycoside_PTrfase"/>
</dbReference>
<dbReference type="Gene3D" id="3.90.1200.10">
    <property type="match status" value="1"/>
</dbReference>
<proteinExistence type="predicted"/>
<organism evidence="2 3">
    <name type="scientific">Exidia glandulosa HHB12029</name>
    <dbReference type="NCBI Taxonomy" id="1314781"/>
    <lineage>
        <taxon>Eukaryota</taxon>
        <taxon>Fungi</taxon>
        <taxon>Dikarya</taxon>
        <taxon>Basidiomycota</taxon>
        <taxon>Agaricomycotina</taxon>
        <taxon>Agaricomycetes</taxon>
        <taxon>Auriculariales</taxon>
        <taxon>Exidiaceae</taxon>
        <taxon>Exidia</taxon>
    </lineage>
</organism>
<dbReference type="AlphaFoldDB" id="A0A165ZMF8"/>
<feature type="domain" description="Aminoglycoside phosphotransferase" evidence="1">
    <location>
        <begin position="61"/>
        <end position="247"/>
    </location>
</feature>
<dbReference type="Pfam" id="PF01636">
    <property type="entry name" value="APH"/>
    <property type="match status" value="1"/>
</dbReference>
<sequence length="290" mass="31910">MFQVLQSMARDAPSASVSEVQIHYKADPLPITPEETLACLPHNQALPPQRIVSILQRFVVKAGSSSVAAEAQNMLLVQKHTTIPVPAVYLVFSQGPWTYLVMQQISGQNADIAWPDLDAEDRAAVFSQLAGYVDQLRAIPPPQDLSPGPPGGGRCEGRYFSFYGAGPFKTADDLVAWMNYKLAAGSHPSSSLFVPDPTLVFTHQDIALRNLILESDVQSGRTRVWLIDWEQAAWLPPYFEGASAVTETGAQGWVPISWTEGMKEIFGVPDFTREWDLLERLRGVLSASPF</sequence>
<evidence type="ECO:0000313" key="3">
    <source>
        <dbReference type="Proteomes" id="UP000077266"/>
    </source>
</evidence>
<protein>
    <recommendedName>
        <fullName evidence="1">Aminoglycoside phosphotransferase domain-containing protein</fullName>
    </recommendedName>
</protein>
<dbReference type="PANTHER" id="PTHR21310">
    <property type="entry name" value="AMINOGLYCOSIDE PHOSPHOTRANSFERASE-RELATED-RELATED"/>
    <property type="match status" value="1"/>
</dbReference>
<dbReference type="InterPro" id="IPR011009">
    <property type="entry name" value="Kinase-like_dom_sf"/>
</dbReference>
<name>A0A165ZMF8_EXIGL</name>
<dbReference type="Proteomes" id="UP000077266">
    <property type="component" value="Unassembled WGS sequence"/>
</dbReference>
<dbReference type="InParanoid" id="A0A165ZMF8"/>
<dbReference type="SUPFAM" id="SSF56112">
    <property type="entry name" value="Protein kinase-like (PK-like)"/>
    <property type="match status" value="1"/>
</dbReference>
<evidence type="ECO:0000313" key="2">
    <source>
        <dbReference type="EMBL" id="KZV84069.1"/>
    </source>
</evidence>
<keyword evidence="3" id="KW-1185">Reference proteome</keyword>
<gene>
    <name evidence="2" type="ORF">EXIGLDRAFT_683216</name>
</gene>
<dbReference type="PANTHER" id="PTHR21310:SF39">
    <property type="entry name" value="AMINOGLYCOSIDE PHOSPHOTRANSFERASE DOMAIN-CONTAINING PROTEIN"/>
    <property type="match status" value="1"/>
</dbReference>
<dbReference type="EMBL" id="KV426242">
    <property type="protein sequence ID" value="KZV84069.1"/>
    <property type="molecule type" value="Genomic_DNA"/>
</dbReference>
<reference evidence="2 3" key="1">
    <citation type="journal article" date="2016" name="Mol. Biol. Evol.">
        <title>Comparative Genomics of Early-Diverging Mushroom-Forming Fungi Provides Insights into the Origins of Lignocellulose Decay Capabilities.</title>
        <authorList>
            <person name="Nagy L.G."/>
            <person name="Riley R."/>
            <person name="Tritt A."/>
            <person name="Adam C."/>
            <person name="Daum C."/>
            <person name="Floudas D."/>
            <person name="Sun H."/>
            <person name="Yadav J.S."/>
            <person name="Pangilinan J."/>
            <person name="Larsson K.H."/>
            <person name="Matsuura K."/>
            <person name="Barry K."/>
            <person name="Labutti K."/>
            <person name="Kuo R."/>
            <person name="Ohm R.A."/>
            <person name="Bhattacharya S.S."/>
            <person name="Shirouzu T."/>
            <person name="Yoshinaga Y."/>
            <person name="Martin F.M."/>
            <person name="Grigoriev I.V."/>
            <person name="Hibbett D.S."/>
        </authorList>
    </citation>
    <scope>NUCLEOTIDE SEQUENCE [LARGE SCALE GENOMIC DNA]</scope>
    <source>
        <strain evidence="2 3">HHB12029</strain>
    </source>
</reference>
<dbReference type="STRING" id="1314781.A0A165ZMF8"/>
<dbReference type="InterPro" id="IPR051678">
    <property type="entry name" value="AGP_Transferase"/>
</dbReference>
<evidence type="ECO:0000259" key="1">
    <source>
        <dbReference type="Pfam" id="PF01636"/>
    </source>
</evidence>
<dbReference type="OrthoDB" id="4177236at2759"/>
<accession>A0A165ZMF8</accession>